<dbReference type="SUPFAM" id="SSF51197">
    <property type="entry name" value="Clavaminate synthase-like"/>
    <property type="match status" value="1"/>
</dbReference>
<sequence>MKVIHLNHPIDDQERSELLFSGHLLVYTQRESMIELIEFTKALLKEHLGELDPTLAQHQLSKECFLKATGAAQTQFRCSDKARQLFFRALIECGIDPKTCYYDHFPLRVVPFAEQHKGADRAAIGHHRDTWGSNINCQQNWWAPIFDLTTERTIAIYPDYWEKPLANTTATWCFDTLLEKRNEAQRERSFNYPSAPSPIEKVNEDGVLKLIIQPGDVLNFASAQLHASVPNTSSSTRFSVEMRTISVEDLNTKRQAPNLDNAGAIPMYSWFKNIETKKALVY</sequence>
<protein>
    <recommendedName>
        <fullName evidence="3">Phytanoyl-CoA dioxygenase family protein</fullName>
    </recommendedName>
</protein>
<evidence type="ECO:0000313" key="1">
    <source>
        <dbReference type="EMBL" id="TWX66265.1"/>
    </source>
</evidence>
<dbReference type="EMBL" id="VOLT01000008">
    <property type="protein sequence ID" value="TWX66265.1"/>
    <property type="molecule type" value="Genomic_DNA"/>
</dbReference>
<evidence type="ECO:0008006" key="3">
    <source>
        <dbReference type="Google" id="ProtNLM"/>
    </source>
</evidence>
<name>A0A5C6QB41_9GAMM</name>
<comment type="caution">
    <text evidence="1">The sequence shown here is derived from an EMBL/GenBank/DDBJ whole genome shotgun (WGS) entry which is preliminary data.</text>
</comment>
<dbReference type="AlphaFoldDB" id="A0A5C6QB41"/>
<reference evidence="1 2" key="1">
    <citation type="submission" date="2019-07" db="EMBL/GenBank/DDBJ databases">
        <title>Genomes of sea-ice associated Colwellia species.</title>
        <authorList>
            <person name="Bowman J.P."/>
        </authorList>
    </citation>
    <scope>NUCLEOTIDE SEQUENCE [LARGE SCALE GENOMIC DNA]</scope>
    <source>
        <strain evidence="1 2">ACAM 459</strain>
    </source>
</reference>
<proteinExistence type="predicted"/>
<dbReference type="Proteomes" id="UP000321822">
    <property type="component" value="Unassembled WGS sequence"/>
</dbReference>
<dbReference type="OrthoDB" id="9770845at2"/>
<keyword evidence="2" id="KW-1185">Reference proteome</keyword>
<organism evidence="1 2">
    <name type="scientific">Colwellia demingiae</name>
    <dbReference type="NCBI Taxonomy" id="89401"/>
    <lineage>
        <taxon>Bacteria</taxon>
        <taxon>Pseudomonadati</taxon>
        <taxon>Pseudomonadota</taxon>
        <taxon>Gammaproteobacteria</taxon>
        <taxon>Alteromonadales</taxon>
        <taxon>Colwelliaceae</taxon>
        <taxon>Colwellia</taxon>
    </lineage>
</organism>
<gene>
    <name evidence="1" type="ORF">ESZ36_15425</name>
</gene>
<evidence type="ECO:0000313" key="2">
    <source>
        <dbReference type="Proteomes" id="UP000321822"/>
    </source>
</evidence>
<dbReference type="Gene3D" id="2.60.120.620">
    <property type="entry name" value="q2cbj1_9rhob like domain"/>
    <property type="match status" value="1"/>
</dbReference>
<accession>A0A5C6QB41</accession>
<dbReference type="RefSeq" id="WP_146789531.1">
    <property type="nucleotide sequence ID" value="NZ_VOLT01000008.1"/>
</dbReference>